<dbReference type="AlphaFoldDB" id="A0AAV1H283"/>
<reference evidence="1" key="1">
    <citation type="submission" date="2023-08" db="EMBL/GenBank/DDBJ databases">
        <authorList>
            <person name="Alioto T."/>
            <person name="Alioto T."/>
            <person name="Gomez Garrido J."/>
        </authorList>
    </citation>
    <scope>NUCLEOTIDE SEQUENCE</scope>
</reference>
<proteinExistence type="predicted"/>
<name>A0AAV1H283_XYRNO</name>
<organism evidence="1 2">
    <name type="scientific">Xyrichtys novacula</name>
    <name type="common">Pearly razorfish</name>
    <name type="synonym">Hemipteronotus novacula</name>
    <dbReference type="NCBI Taxonomy" id="13765"/>
    <lineage>
        <taxon>Eukaryota</taxon>
        <taxon>Metazoa</taxon>
        <taxon>Chordata</taxon>
        <taxon>Craniata</taxon>
        <taxon>Vertebrata</taxon>
        <taxon>Euteleostomi</taxon>
        <taxon>Actinopterygii</taxon>
        <taxon>Neopterygii</taxon>
        <taxon>Teleostei</taxon>
        <taxon>Neoteleostei</taxon>
        <taxon>Acanthomorphata</taxon>
        <taxon>Eupercaria</taxon>
        <taxon>Labriformes</taxon>
        <taxon>Labridae</taxon>
        <taxon>Xyrichtys</taxon>
    </lineage>
</organism>
<dbReference type="EMBL" id="OY660881">
    <property type="protein sequence ID" value="CAJ1079770.1"/>
    <property type="molecule type" value="Genomic_DNA"/>
</dbReference>
<accession>A0AAV1H283</accession>
<gene>
    <name evidence="1" type="ORF">XNOV1_A021440</name>
</gene>
<keyword evidence="2" id="KW-1185">Reference proteome</keyword>
<protein>
    <submittedName>
        <fullName evidence="1">Uncharacterized protein</fullName>
    </submittedName>
</protein>
<evidence type="ECO:0000313" key="1">
    <source>
        <dbReference type="EMBL" id="CAJ1079770.1"/>
    </source>
</evidence>
<evidence type="ECO:0000313" key="2">
    <source>
        <dbReference type="Proteomes" id="UP001178508"/>
    </source>
</evidence>
<sequence length="267" mass="29328">MGADKAGRWMHLYARPIVLQRSRDERGKRARERIGERRERGAVPWAWIQPEQQWSCSPCCYERETASGPGLTPPVLKFDLLALPGLQQRNRGQCLKSVLHDSAGIPANPPAYAPLVDWINIGGHREEVPDFNQTLFVFDPFSSNLCPHGSPAVRQPEEGAASLLILPSLTFFFLPIGIRLHPGNHLGTPGKGRKRVADRAVGCVSRLGVRASLWARRQVSCSSPHPAPPPLQTIRLSVSITEGRLTVGINPPSSRRVLGPYQLGTGP</sequence>
<dbReference type="Proteomes" id="UP001178508">
    <property type="component" value="Chromosome 18"/>
</dbReference>